<dbReference type="SUPFAM" id="SSF51735">
    <property type="entry name" value="NAD(P)-binding Rossmann-fold domains"/>
    <property type="match status" value="1"/>
</dbReference>
<dbReference type="RefSeq" id="WP_125163689.1">
    <property type="nucleotide sequence ID" value="NZ_CP034234.1"/>
</dbReference>
<dbReference type="InterPro" id="IPR036291">
    <property type="entry name" value="NAD(P)-bd_dom_sf"/>
</dbReference>
<evidence type="ECO:0000256" key="7">
    <source>
        <dbReference type="ARBA" id="ARBA00022857"/>
    </source>
</evidence>
<evidence type="ECO:0000313" key="14">
    <source>
        <dbReference type="EMBL" id="AZK43464.1"/>
    </source>
</evidence>
<evidence type="ECO:0000256" key="4">
    <source>
        <dbReference type="ARBA" id="ARBA00013014"/>
    </source>
</evidence>
<organism evidence="14 15">
    <name type="scientific">Erysipelothrix piscisicarius</name>
    <dbReference type="NCBI Taxonomy" id="2485784"/>
    <lineage>
        <taxon>Bacteria</taxon>
        <taxon>Bacillati</taxon>
        <taxon>Bacillota</taxon>
        <taxon>Erysipelotrichia</taxon>
        <taxon>Erysipelotrichales</taxon>
        <taxon>Erysipelotrichaceae</taxon>
        <taxon>Erysipelothrix</taxon>
    </lineage>
</organism>
<dbReference type="UniPathway" id="UPA00028">
    <property type="reaction ID" value="UER00004"/>
</dbReference>
<keyword evidence="15" id="KW-1185">Reference proteome</keyword>
<dbReference type="NCBIfam" id="NF005088">
    <property type="entry name" value="PRK06522.1-2"/>
    <property type="match status" value="1"/>
</dbReference>
<evidence type="ECO:0000259" key="12">
    <source>
        <dbReference type="Pfam" id="PF02558"/>
    </source>
</evidence>
<keyword evidence="7 11" id="KW-0521">NADP</keyword>
<dbReference type="Gene3D" id="1.10.1040.10">
    <property type="entry name" value="N-(1-d-carboxylethyl)-l-norvaline Dehydrogenase, domain 2"/>
    <property type="match status" value="1"/>
</dbReference>
<dbReference type="Proteomes" id="UP000278804">
    <property type="component" value="Chromosome"/>
</dbReference>
<reference evidence="14 15" key="1">
    <citation type="journal article" date="2020" name="Int. J. Syst. Evol. Microbiol.">
        <title>Description of Erysipelothrix piscisicarius sp. nov., an emergent fish pathogen, and assessment of virulence using a tiger barb (Puntigrus tetrazona) infection model.</title>
        <authorList>
            <person name="Pomaranski E.K."/>
            <person name="Griffin M.J."/>
            <person name="Camus A.C."/>
            <person name="Armwood A.R."/>
            <person name="Shelley J."/>
            <person name="Waldbieser G.C."/>
            <person name="LaFrentz B.R."/>
            <person name="Garcia J.C."/>
            <person name="Yanong R."/>
            <person name="Soto E."/>
        </authorList>
    </citation>
    <scope>NUCLEOTIDE SEQUENCE [LARGE SCALE GENOMIC DNA]</scope>
    <source>
        <strain evidence="14 15">15TAL0474</strain>
    </source>
</reference>
<dbReference type="PANTHER" id="PTHR43765:SF2">
    <property type="entry name" value="2-DEHYDROPANTOATE 2-REDUCTASE"/>
    <property type="match status" value="1"/>
</dbReference>
<proteinExistence type="inferred from homology"/>
<dbReference type="InterPro" id="IPR003710">
    <property type="entry name" value="ApbA"/>
</dbReference>
<dbReference type="EMBL" id="CP034234">
    <property type="protein sequence ID" value="AZK43464.1"/>
    <property type="molecule type" value="Genomic_DNA"/>
</dbReference>
<comment type="pathway">
    <text evidence="2 11">Cofactor biosynthesis; (R)-pantothenate biosynthesis; (R)-pantoate from 3-methyl-2-oxobutanoate: step 2/2.</text>
</comment>
<dbReference type="InterPro" id="IPR008927">
    <property type="entry name" value="6-PGluconate_DH-like_C_sf"/>
</dbReference>
<evidence type="ECO:0000256" key="1">
    <source>
        <dbReference type="ARBA" id="ARBA00002919"/>
    </source>
</evidence>
<comment type="catalytic activity">
    <reaction evidence="10 11">
        <text>(R)-pantoate + NADP(+) = 2-dehydropantoate + NADPH + H(+)</text>
        <dbReference type="Rhea" id="RHEA:16233"/>
        <dbReference type="ChEBI" id="CHEBI:11561"/>
        <dbReference type="ChEBI" id="CHEBI:15378"/>
        <dbReference type="ChEBI" id="CHEBI:15980"/>
        <dbReference type="ChEBI" id="CHEBI:57783"/>
        <dbReference type="ChEBI" id="CHEBI:58349"/>
        <dbReference type="EC" id="1.1.1.169"/>
    </reaction>
</comment>
<dbReference type="PANTHER" id="PTHR43765">
    <property type="entry name" value="2-DEHYDROPANTOATE 2-REDUCTASE-RELATED"/>
    <property type="match status" value="1"/>
</dbReference>
<dbReference type="AlphaFoldDB" id="A0A3Q8S6F7"/>
<dbReference type="InterPro" id="IPR013332">
    <property type="entry name" value="KPR_N"/>
</dbReference>
<evidence type="ECO:0000256" key="11">
    <source>
        <dbReference type="RuleBase" id="RU362068"/>
    </source>
</evidence>
<evidence type="ECO:0000256" key="10">
    <source>
        <dbReference type="ARBA" id="ARBA00048793"/>
    </source>
</evidence>
<keyword evidence="8 11" id="KW-0560">Oxidoreductase</keyword>
<sequence>MKILFAGAGAMGARFGALLHRSGNEIVFADGWQAHRDAINEHGLKMIIDGVDEGFVQIPAVSPSQVEGTFDLVFVFTKAMHLDAMMQDIKHVITDNTRVICLLNGLGNVEVIERYVPQENIFLGVTVWTSGLGGPGIVDAVGSGAIELQQVHQTQSPFNKTLLETLNQAGLNVVYSDDVKQSIWNKVALNSVLNTYCTLIDCNVAEYGHYENNRILTDLVVDEVIAVANAEGILLDKDALVAKIEAVYDPQKAGNHYPSLYQDMAAGRKTEIDYLNGAIARLGAKHGIATPVCLAITHMIHAKEGVKKTHR</sequence>
<comment type="function">
    <text evidence="1 11">Catalyzes the NADPH-dependent reduction of ketopantoate into pantoic acid.</text>
</comment>
<evidence type="ECO:0000256" key="9">
    <source>
        <dbReference type="ARBA" id="ARBA00032024"/>
    </source>
</evidence>
<feature type="domain" description="Ketopantoate reductase C-terminal" evidence="13">
    <location>
        <begin position="178"/>
        <end position="304"/>
    </location>
</feature>
<dbReference type="InterPro" id="IPR013752">
    <property type="entry name" value="KPA_reductase"/>
</dbReference>
<evidence type="ECO:0000313" key="15">
    <source>
        <dbReference type="Proteomes" id="UP000278804"/>
    </source>
</evidence>
<dbReference type="Gene3D" id="3.40.50.720">
    <property type="entry name" value="NAD(P)-binding Rossmann-like Domain"/>
    <property type="match status" value="1"/>
</dbReference>
<dbReference type="KEGG" id="eri:EEI45_00320"/>
<gene>
    <name evidence="14" type="ORF">EEI45_00320</name>
</gene>
<dbReference type="GO" id="GO:0008677">
    <property type="term" value="F:2-dehydropantoate 2-reductase activity"/>
    <property type="evidence" value="ECO:0007669"/>
    <property type="project" value="UniProtKB-EC"/>
</dbReference>
<dbReference type="NCBIfam" id="TIGR00745">
    <property type="entry name" value="apbA_panE"/>
    <property type="match status" value="1"/>
</dbReference>
<name>A0A3Q8S6F7_9FIRM</name>
<evidence type="ECO:0000259" key="13">
    <source>
        <dbReference type="Pfam" id="PF08546"/>
    </source>
</evidence>
<dbReference type="GO" id="GO:0015940">
    <property type="term" value="P:pantothenate biosynthetic process"/>
    <property type="evidence" value="ECO:0007669"/>
    <property type="project" value="UniProtKB-UniPathway"/>
</dbReference>
<dbReference type="SUPFAM" id="SSF48179">
    <property type="entry name" value="6-phosphogluconate dehydrogenase C-terminal domain-like"/>
    <property type="match status" value="1"/>
</dbReference>
<dbReference type="EC" id="1.1.1.169" evidence="4 11"/>
<evidence type="ECO:0000256" key="6">
    <source>
        <dbReference type="ARBA" id="ARBA00022655"/>
    </source>
</evidence>
<dbReference type="Pfam" id="PF08546">
    <property type="entry name" value="ApbA_C"/>
    <property type="match status" value="1"/>
</dbReference>
<comment type="similarity">
    <text evidence="3 11">Belongs to the ketopantoate reductase family.</text>
</comment>
<keyword evidence="6 11" id="KW-0566">Pantothenate biosynthesis</keyword>
<protein>
    <recommendedName>
        <fullName evidence="5 11">2-dehydropantoate 2-reductase</fullName>
        <ecNumber evidence="4 11">1.1.1.169</ecNumber>
    </recommendedName>
    <alternativeName>
        <fullName evidence="9 11">Ketopantoate reductase</fullName>
    </alternativeName>
</protein>
<dbReference type="InterPro" id="IPR013328">
    <property type="entry name" value="6PGD_dom2"/>
</dbReference>
<feature type="domain" description="Ketopantoate reductase N-terminal" evidence="12">
    <location>
        <begin position="3"/>
        <end position="151"/>
    </location>
</feature>
<evidence type="ECO:0000256" key="2">
    <source>
        <dbReference type="ARBA" id="ARBA00004994"/>
    </source>
</evidence>
<dbReference type="GO" id="GO:0050661">
    <property type="term" value="F:NADP binding"/>
    <property type="evidence" value="ECO:0007669"/>
    <property type="project" value="TreeGrafter"/>
</dbReference>
<dbReference type="InterPro" id="IPR050838">
    <property type="entry name" value="Ketopantoate_reductase"/>
</dbReference>
<accession>A0A3Q8S6F7</accession>
<evidence type="ECO:0000256" key="5">
    <source>
        <dbReference type="ARBA" id="ARBA00019465"/>
    </source>
</evidence>
<evidence type="ECO:0000256" key="3">
    <source>
        <dbReference type="ARBA" id="ARBA00007870"/>
    </source>
</evidence>
<evidence type="ECO:0000256" key="8">
    <source>
        <dbReference type="ARBA" id="ARBA00023002"/>
    </source>
</evidence>
<dbReference type="Pfam" id="PF02558">
    <property type="entry name" value="ApbA"/>
    <property type="match status" value="1"/>
</dbReference>
<dbReference type="GO" id="GO:0005737">
    <property type="term" value="C:cytoplasm"/>
    <property type="evidence" value="ECO:0007669"/>
    <property type="project" value="TreeGrafter"/>
</dbReference>